<dbReference type="Gene3D" id="3.40.720.10">
    <property type="entry name" value="Alkaline Phosphatase, subunit A"/>
    <property type="match status" value="1"/>
</dbReference>
<dbReference type="SUPFAM" id="SSF53649">
    <property type="entry name" value="Alkaline phosphatase-like"/>
    <property type="match status" value="1"/>
</dbReference>
<accession>A0A1I4BP39</accession>
<evidence type="ECO:0008006" key="3">
    <source>
        <dbReference type="Google" id="ProtNLM"/>
    </source>
</evidence>
<gene>
    <name evidence="1" type="ORF">SAMN04487950_0690</name>
</gene>
<dbReference type="STRING" id="553466.SAMN04487950_0690"/>
<dbReference type="EMBL" id="FOTC01000001">
    <property type="protein sequence ID" value="SFK70632.1"/>
    <property type="molecule type" value="Genomic_DNA"/>
</dbReference>
<keyword evidence="2" id="KW-1185">Reference proteome</keyword>
<dbReference type="InterPro" id="IPR017850">
    <property type="entry name" value="Alkaline_phosphatase_core_sf"/>
</dbReference>
<reference evidence="2" key="1">
    <citation type="submission" date="2016-10" db="EMBL/GenBank/DDBJ databases">
        <authorList>
            <person name="Varghese N."/>
            <person name="Submissions S."/>
        </authorList>
    </citation>
    <scope>NUCLEOTIDE SEQUENCE [LARGE SCALE GENOMIC DNA]</scope>
    <source>
        <strain evidence="2">CGMCC 1.7738</strain>
    </source>
</reference>
<protein>
    <recommendedName>
        <fullName evidence="3">Sulfatase</fullName>
    </recommendedName>
</protein>
<sequence length="324" mass="36887">MDFSILKTNLQRHWNDTSWWRDIGVPYAVRTALVQPYFRHVADDEGIAVVDEDWDNLLILDACRYDMFRDHNTIEGELSTRISRGSNTEEFLTRNFAGGTFNDIVYVTANPQVDVRLEAPFHAVVSVWKDAWDDELNTVMPEAMVEATLRAQEEYPDKRIISHFVQPHYPFVGEAGQALFENQAGIELSRRMATGDAAASDHLNVWDMLQRGEVAERDVWDAYCENLQVVLPYVQELVDELEGRTVVTSDHGNLIGETPYPCPVPIRMYGHPPGVYAESLVKVPWLVVEGKTRRTVVAETSTTHESDQSVDEATERLRDLGYLD</sequence>
<name>A0A1I4BP39_9EURY</name>
<organism evidence="1 2">
    <name type="scientific">Halogranum rubrum</name>
    <dbReference type="NCBI Taxonomy" id="553466"/>
    <lineage>
        <taxon>Archaea</taxon>
        <taxon>Methanobacteriati</taxon>
        <taxon>Methanobacteriota</taxon>
        <taxon>Stenosarchaea group</taxon>
        <taxon>Halobacteria</taxon>
        <taxon>Halobacteriales</taxon>
        <taxon>Haloferacaceae</taxon>
    </lineage>
</organism>
<proteinExistence type="predicted"/>
<dbReference type="RefSeq" id="WP_089865716.1">
    <property type="nucleotide sequence ID" value="NZ_FOTC01000001.1"/>
</dbReference>
<evidence type="ECO:0000313" key="1">
    <source>
        <dbReference type="EMBL" id="SFK70632.1"/>
    </source>
</evidence>
<dbReference type="AlphaFoldDB" id="A0A1I4BP39"/>
<dbReference type="Proteomes" id="UP000199607">
    <property type="component" value="Unassembled WGS sequence"/>
</dbReference>
<evidence type="ECO:0000313" key="2">
    <source>
        <dbReference type="Proteomes" id="UP000199607"/>
    </source>
</evidence>